<evidence type="ECO:0000313" key="6">
    <source>
        <dbReference type="EMBL" id="CAL6108090.1"/>
    </source>
</evidence>
<evidence type="ECO:0000313" key="4">
    <source>
        <dbReference type="EMBL" id="CAI9970405.1"/>
    </source>
</evidence>
<reference evidence="4" key="1">
    <citation type="submission" date="2023-06" db="EMBL/GenBank/DDBJ databases">
        <authorList>
            <person name="Kurt Z."/>
        </authorList>
    </citation>
    <scope>NUCLEOTIDE SEQUENCE</scope>
</reference>
<dbReference type="PROSITE" id="PS51450">
    <property type="entry name" value="LRR"/>
    <property type="match status" value="2"/>
</dbReference>
<dbReference type="SUPFAM" id="SSF52058">
    <property type="entry name" value="L domain-like"/>
    <property type="match status" value="1"/>
</dbReference>
<evidence type="ECO:0000256" key="1">
    <source>
        <dbReference type="ARBA" id="ARBA00022614"/>
    </source>
</evidence>
<name>A0AA86USY0_9EUKA</name>
<evidence type="ECO:0000313" key="5">
    <source>
        <dbReference type="EMBL" id="CAL6093338.1"/>
    </source>
</evidence>
<dbReference type="InterPro" id="IPR050836">
    <property type="entry name" value="SDS22/Internalin_LRR"/>
</dbReference>
<evidence type="ECO:0000313" key="3">
    <source>
        <dbReference type="EMBL" id="CAI9957022.1"/>
    </source>
</evidence>
<dbReference type="PANTHER" id="PTHR46652:SF3">
    <property type="entry name" value="LEUCINE-RICH REPEAT-CONTAINING PROTEIN 9"/>
    <property type="match status" value="1"/>
</dbReference>
<protein>
    <submittedName>
        <fullName evidence="4">Uncharacterized protein</fullName>
    </submittedName>
</protein>
<dbReference type="EMBL" id="CAXDID020000645">
    <property type="protein sequence ID" value="CAL6108090.1"/>
    <property type="molecule type" value="Genomic_DNA"/>
</dbReference>
<dbReference type="EMBL" id="CATOUU010001072">
    <property type="protein sequence ID" value="CAI9970405.1"/>
    <property type="molecule type" value="Genomic_DNA"/>
</dbReference>
<evidence type="ECO:0000256" key="2">
    <source>
        <dbReference type="ARBA" id="ARBA00022737"/>
    </source>
</evidence>
<dbReference type="EMBL" id="CAXDID020000457">
    <property type="protein sequence ID" value="CAL6093338.1"/>
    <property type="molecule type" value="Genomic_DNA"/>
</dbReference>
<comment type="caution">
    <text evidence="4">The sequence shown here is derived from an EMBL/GenBank/DDBJ whole genome shotgun (WGS) entry which is preliminary data.</text>
</comment>
<evidence type="ECO:0000313" key="7">
    <source>
        <dbReference type="Proteomes" id="UP001642409"/>
    </source>
</evidence>
<dbReference type="Proteomes" id="UP001642409">
    <property type="component" value="Unassembled WGS sequence"/>
</dbReference>
<keyword evidence="2" id="KW-0677">Repeat</keyword>
<organism evidence="4">
    <name type="scientific">Hexamita inflata</name>
    <dbReference type="NCBI Taxonomy" id="28002"/>
    <lineage>
        <taxon>Eukaryota</taxon>
        <taxon>Metamonada</taxon>
        <taxon>Diplomonadida</taxon>
        <taxon>Hexamitidae</taxon>
        <taxon>Hexamitinae</taxon>
        <taxon>Hexamita</taxon>
    </lineage>
</organism>
<keyword evidence="7" id="KW-1185">Reference proteome</keyword>
<gene>
    <name evidence="3" type="ORF">HINF_LOCUS44667</name>
    <name evidence="4" type="ORF">HINF_LOCUS58050</name>
    <name evidence="5" type="ORF">HINF_LOCUS66943</name>
    <name evidence="6" type="ORF">HINF_LOCUS74800</name>
</gene>
<sequence>MTEKNQNTPNKRYDTKMTRKYKLKIKDGNLYIGNAFQGAPDVTNLQFLEKFDILTLNIHISNGMIVQLRNNMIKELTMLNFMDDESLHRKLNLNVDDLELENLEVLVLLGNNLDNDQLFNLVKFKKLRNLIVSGNNVDLTHIHSVISLTNLTMRQCEMKNIDQIVQLVNLQVLDVSSNLLQNIDSLSLLVNLQELYISDNEQLDIAPLSSLVGLVQLDLSYCGLSQVCALKPLINLRSLNLSYCSNINITGLQYLKGLTYLNLNNCDLVSICVLRPLQNLETLNIESNKIVYLGTHLNQMKNLQQLGAECNLISDFSSLEKHKNFNNVNEYGFRCFGIPHQANPLKEERCRALKFSHIEDPNIQLRLFNNKRKTLQTVLNSFQQKINAVLNYKNHLQFTFSAAQLFEQMNQTISQ</sequence>
<dbReference type="EMBL" id="CATOUU010000881">
    <property type="protein sequence ID" value="CAI9957022.1"/>
    <property type="molecule type" value="Genomic_DNA"/>
</dbReference>
<proteinExistence type="predicted"/>
<dbReference type="PANTHER" id="PTHR46652">
    <property type="entry name" value="LEUCINE-RICH REPEAT AND IQ DOMAIN-CONTAINING PROTEIN 1-RELATED"/>
    <property type="match status" value="1"/>
</dbReference>
<dbReference type="InterPro" id="IPR032675">
    <property type="entry name" value="LRR_dom_sf"/>
</dbReference>
<dbReference type="Gene3D" id="3.80.10.10">
    <property type="entry name" value="Ribonuclease Inhibitor"/>
    <property type="match status" value="2"/>
</dbReference>
<accession>A0AA86USY0</accession>
<dbReference type="InterPro" id="IPR001611">
    <property type="entry name" value="Leu-rich_rpt"/>
</dbReference>
<dbReference type="AlphaFoldDB" id="A0AA86USY0"/>
<reference evidence="5 7" key="2">
    <citation type="submission" date="2024-07" db="EMBL/GenBank/DDBJ databases">
        <authorList>
            <person name="Akdeniz Z."/>
        </authorList>
    </citation>
    <scope>NUCLEOTIDE SEQUENCE [LARGE SCALE GENOMIC DNA]</scope>
</reference>
<keyword evidence="1" id="KW-0433">Leucine-rich repeat</keyword>